<dbReference type="InterPro" id="IPR021476">
    <property type="entry name" value="Egh16-like"/>
</dbReference>
<keyword evidence="1" id="KW-0732">Signal</keyword>
<dbReference type="Pfam" id="PF11327">
    <property type="entry name" value="Egh16-like"/>
    <property type="match status" value="1"/>
</dbReference>
<protein>
    <submittedName>
        <fullName evidence="2">Uncharacterized protein</fullName>
    </submittedName>
</protein>
<feature type="chain" id="PRO_5041912005" evidence="1">
    <location>
        <begin position="22"/>
        <end position="244"/>
    </location>
</feature>
<reference evidence="2" key="2">
    <citation type="submission" date="2023-06" db="EMBL/GenBank/DDBJ databases">
        <authorList>
            <consortium name="Lawrence Berkeley National Laboratory"/>
            <person name="Haridas S."/>
            <person name="Hensen N."/>
            <person name="Bonometti L."/>
            <person name="Westerberg I."/>
            <person name="Brannstrom I.O."/>
            <person name="Guillou S."/>
            <person name="Cros-Aarteil S."/>
            <person name="Calhoun S."/>
            <person name="Kuo A."/>
            <person name="Mondo S."/>
            <person name="Pangilinan J."/>
            <person name="Riley R."/>
            <person name="Labutti K."/>
            <person name="Andreopoulos B."/>
            <person name="Lipzen A."/>
            <person name="Chen C."/>
            <person name="Yanf M."/>
            <person name="Daum C."/>
            <person name="Ng V."/>
            <person name="Clum A."/>
            <person name="Steindorff A."/>
            <person name="Ohm R."/>
            <person name="Martin F."/>
            <person name="Silar P."/>
            <person name="Natvig D."/>
            <person name="Lalanne C."/>
            <person name="Gautier V."/>
            <person name="Ament-Velasquez S.L."/>
            <person name="Kruys A."/>
            <person name="Hutchinson M.I."/>
            <person name="Powell A.J."/>
            <person name="Barry K."/>
            <person name="Miller A.N."/>
            <person name="Grigoriev I.V."/>
            <person name="Debuchy R."/>
            <person name="Gladieux P."/>
            <person name="Thoren M.H."/>
            <person name="Johannesson H."/>
        </authorList>
    </citation>
    <scope>NUCLEOTIDE SEQUENCE</scope>
    <source>
        <strain evidence="2">SMH4131-1</strain>
    </source>
</reference>
<dbReference type="PANTHER" id="PTHR34618:SF4">
    <property type="entry name" value="CAS1"/>
    <property type="match status" value="1"/>
</dbReference>
<feature type="signal peptide" evidence="1">
    <location>
        <begin position="1"/>
        <end position="21"/>
    </location>
</feature>
<evidence type="ECO:0000313" key="2">
    <source>
        <dbReference type="EMBL" id="KAK3323557.1"/>
    </source>
</evidence>
<proteinExistence type="predicted"/>
<comment type="caution">
    <text evidence="2">The sequence shown here is derived from an EMBL/GenBank/DDBJ whole genome shotgun (WGS) entry which is preliminary data.</text>
</comment>
<accession>A0AAE0IEI4</accession>
<gene>
    <name evidence="2" type="ORF">B0T19DRAFT_401877</name>
</gene>
<dbReference type="AlphaFoldDB" id="A0AAE0IEI4"/>
<dbReference type="Proteomes" id="UP001286456">
    <property type="component" value="Unassembled WGS sequence"/>
</dbReference>
<name>A0AAE0IEI4_9PEZI</name>
<reference evidence="2" key="1">
    <citation type="journal article" date="2023" name="Mol. Phylogenet. Evol.">
        <title>Genome-scale phylogeny and comparative genomics of the fungal order Sordariales.</title>
        <authorList>
            <person name="Hensen N."/>
            <person name="Bonometti L."/>
            <person name="Westerberg I."/>
            <person name="Brannstrom I.O."/>
            <person name="Guillou S."/>
            <person name="Cros-Aarteil S."/>
            <person name="Calhoun S."/>
            <person name="Haridas S."/>
            <person name="Kuo A."/>
            <person name="Mondo S."/>
            <person name="Pangilinan J."/>
            <person name="Riley R."/>
            <person name="LaButti K."/>
            <person name="Andreopoulos B."/>
            <person name="Lipzen A."/>
            <person name="Chen C."/>
            <person name="Yan M."/>
            <person name="Daum C."/>
            <person name="Ng V."/>
            <person name="Clum A."/>
            <person name="Steindorff A."/>
            <person name="Ohm R.A."/>
            <person name="Martin F."/>
            <person name="Silar P."/>
            <person name="Natvig D.O."/>
            <person name="Lalanne C."/>
            <person name="Gautier V."/>
            <person name="Ament-Velasquez S.L."/>
            <person name="Kruys A."/>
            <person name="Hutchinson M.I."/>
            <person name="Powell A.J."/>
            <person name="Barry K."/>
            <person name="Miller A.N."/>
            <person name="Grigoriev I.V."/>
            <person name="Debuchy R."/>
            <person name="Gladieux P."/>
            <person name="Hiltunen Thoren M."/>
            <person name="Johannesson H."/>
        </authorList>
    </citation>
    <scope>NUCLEOTIDE SEQUENCE</scope>
    <source>
        <strain evidence="2">SMH4131-1</strain>
    </source>
</reference>
<evidence type="ECO:0000256" key="1">
    <source>
        <dbReference type="SAM" id="SignalP"/>
    </source>
</evidence>
<dbReference type="PANTHER" id="PTHR34618">
    <property type="entry name" value="SURFACE PROTEIN MAS1, PUTATIVE-RELATED"/>
    <property type="match status" value="1"/>
</dbReference>
<sequence>MQLINIAFAIILSTGAELVAGHGAIIKATGDAGGVGMALGIDTSTPRDGTRRNPFQQDSTRFKGNAAQTFGETLGGGDNQLEAGTAAIMAETGDQLPQVTQGGEIKMTLHQVNGDGGGPYACMINADGTGQDWANIQVTQNTPGRNSQNRSGAKTDFPLNAAIPANQSCTGTVAGQDNVCLVRCQNTARAGPFGGVVPVQMANTTSPAQARRAFALSVKKRTLASVDDMDPELLAELRADGEDI</sequence>
<dbReference type="EMBL" id="JAUEPO010000004">
    <property type="protein sequence ID" value="KAK3323557.1"/>
    <property type="molecule type" value="Genomic_DNA"/>
</dbReference>
<evidence type="ECO:0000313" key="3">
    <source>
        <dbReference type="Proteomes" id="UP001286456"/>
    </source>
</evidence>
<keyword evidence="3" id="KW-1185">Reference proteome</keyword>
<organism evidence="2 3">
    <name type="scientific">Cercophora scortea</name>
    <dbReference type="NCBI Taxonomy" id="314031"/>
    <lineage>
        <taxon>Eukaryota</taxon>
        <taxon>Fungi</taxon>
        <taxon>Dikarya</taxon>
        <taxon>Ascomycota</taxon>
        <taxon>Pezizomycotina</taxon>
        <taxon>Sordariomycetes</taxon>
        <taxon>Sordariomycetidae</taxon>
        <taxon>Sordariales</taxon>
        <taxon>Lasiosphaeriaceae</taxon>
        <taxon>Cercophora</taxon>
    </lineage>
</organism>